<dbReference type="CDD" id="cd07713">
    <property type="entry name" value="DHPS-like_MBL-fold"/>
    <property type="match status" value="1"/>
</dbReference>
<keyword evidence="3" id="KW-1185">Reference proteome</keyword>
<dbReference type="SMART" id="SM00849">
    <property type="entry name" value="Lactamase_B"/>
    <property type="match status" value="1"/>
</dbReference>
<dbReference type="InterPro" id="IPR052926">
    <property type="entry name" value="Metallo-beta-lactamase_dom"/>
</dbReference>
<keyword evidence="2" id="KW-0378">Hydrolase</keyword>
<dbReference type="STRING" id="1851148.SMSP2_02676"/>
<dbReference type="InterPro" id="IPR041712">
    <property type="entry name" value="DHPS-like_MBL-fold"/>
</dbReference>
<dbReference type="GO" id="GO:0016787">
    <property type="term" value="F:hydrolase activity"/>
    <property type="evidence" value="ECO:0007669"/>
    <property type="project" value="UniProtKB-KW"/>
</dbReference>
<reference evidence="3" key="1">
    <citation type="submission" date="2017-02" db="EMBL/GenBank/DDBJ databases">
        <title>Comparative genomics and description of representatives of a novel lineage of planctomycetes thriving in anoxic sediments.</title>
        <authorList>
            <person name="Spring S."/>
            <person name="Bunk B."/>
            <person name="Sproer C."/>
        </authorList>
    </citation>
    <scope>NUCLEOTIDE SEQUENCE [LARGE SCALE GENOMIC DNA]</scope>
    <source>
        <strain evidence="3">SM-Chi-D1</strain>
    </source>
</reference>
<protein>
    <submittedName>
        <fullName evidence="2">Putative hydrolase</fullName>
    </submittedName>
</protein>
<evidence type="ECO:0000313" key="2">
    <source>
        <dbReference type="EMBL" id="AQQ72293.1"/>
    </source>
</evidence>
<dbReference type="AlphaFoldDB" id="A0A1R7T645"/>
<dbReference type="PANTHER" id="PTHR13754:SF13">
    <property type="entry name" value="METALLO-BETA-LACTAMASE SUPERFAMILY PROTEIN (AFU_ORTHOLOGUE AFUA_3G07630)"/>
    <property type="match status" value="1"/>
</dbReference>
<dbReference type="GO" id="GO:0016740">
    <property type="term" value="F:transferase activity"/>
    <property type="evidence" value="ECO:0007669"/>
    <property type="project" value="TreeGrafter"/>
</dbReference>
<sequence>MDRELKLTLLIEDSPTGGGLISEHGLSFWIESAGTKILFDTGQSGAFIQNAQKLGIDLSSADAIVLSHGHYDHAGGLAEVLKIARNADIYLHPAALKPKFSLKPGGAKFNGMSPEAIEALNGRHIIWTEKPVQISENVSVTGQIPRLTDFEDTGPSFFTGSDCRELDLIPDDQSIFIDTDKGLAVLPGCAHSGVINTLKYISRITGRGRIYAVIGGTHLLRSGRKRINKTIEGLRQYNVEQIYPLHCTGPDAAAIFSREMPGNCMTLATGGSVVF</sequence>
<proteinExistence type="predicted"/>
<dbReference type="OrthoDB" id="9803916at2"/>
<dbReference type="Pfam" id="PF00753">
    <property type="entry name" value="Lactamase_B"/>
    <property type="match status" value="1"/>
</dbReference>
<dbReference type="PANTHER" id="PTHR13754">
    <property type="entry name" value="METALLO-BETA-LACTAMASE SUPERFAMILY PROTEIN"/>
    <property type="match status" value="1"/>
</dbReference>
<evidence type="ECO:0000259" key="1">
    <source>
        <dbReference type="SMART" id="SM00849"/>
    </source>
</evidence>
<organism evidence="2 3">
    <name type="scientific">Limihaloglobus sulfuriphilus</name>
    <dbReference type="NCBI Taxonomy" id="1851148"/>
    <lineage>
        <taxon>Bacteria</taxon>
        <taxon>Pseudomonadati</taxon>
        <taxon>Planctomycetota</taxon>
        <taxon>Phycisphaerae</taxon>
        <taxon>Sedimentisphaerales</taxon>
        <taxon>Sedimentisphaeraceae</taxon>
        <taxon>Limihaloglobus</taxon>
    </lineage>
</organism>
<dbReference type="Proteomes" id="UP000188181">
    <property type="component" value="Chromosome"/>
</dbReference>
<dbReference type="RefSeq" id="WP_146684501.1">
    <property type="nucleotide sequence ID" value="NZ_CP019646.1"/>
</dbReference>
<evidence type="ECO:0000313" key="3">
    <source>
        <dbReference type="Proteomes" id="UP000188181"/>
    </source>
</evidence>
<dbReference type="EMBL" id="CP019646">
    <property type="protein sequence ID" value="AQQ72293.1"/>
    <property type="molecule type" value="Genomic_DNA"/>
</dbReference>
<name>A0A1R7T645_9BACT</name>
<gene>
    <name evidence="2" type="ORF">SMSP2_02676</name>
</gene>
<dbReference type="Gene3D" id="3.60.15.10">
    <property type="entry name" value="Ribonuclease Z/Hydroxyacylglutathione hydrolase-like"/>
    <property type="match status" value="1"/>
</dbReference>
<dbReference type="InterPro" id="IPR036866">
    <property type="entry name" value="RibonucZ/Hydroxyglut_hydro"/>
</dbReference>
<dbReference type="KEGG" id="pbas:SMSP2_02676"/>
<accession>A0A1R7T645</accession>
<dbReference type="InterPro" id="IPR001279">
    <property type="entry name" value="Metallo-B-lactamas"/>
</dbReference>
<dbReference type="SUPFAM" id="SSF56281">
    <property type="entry name" value="Metallo-hydrolase/oxidoreductase"/>
    <property type="match status" value="1"/>
</dbReference>
<feature type="domain" description="Metallo-beta-lactamase" evidence="1">
    <location>
        <begin position="24"/>
        <end position="246"/>
    </location>
</feature>